<dbReference type="InterPro" id="IPR009081">
    <property type="entry name" value="PP-bd_ACP"/>
</dbReference>
<evidence type="ECO:0000313" key="14">
    <source>
        <dbReference type="Proteomes" id="UP000631670"/>
    </source>
</evidence>
<evidence type="ECO:0000256" key="1">
    <source>
        <dbReference type="ARBA" id="ARBA00001957"/>
    </source>
</evidence>
<feature type="active site" description="Proton acceptor; for dehydratase activity" evidence="9">
    <location>
        <position position="948"/>
    </location>
</feature>
<feature type="domain" description="Ketosynthase family 3 (KS3)" evidence="11">
    <location>
        <begin position="5087"/>
        <end position="5510"/>
    </location>
</feature>
<dbReference type="InterPro" id="IPR020841">
    <property type="entry name" value="PKS_Beta-ketoAc_synthase_dom"/>
</dbReference>
<evidence type="ECO:0000256" key="3">
    <source>
        <dbReference type="ARBA" id="ARBA00022450"/>
    </source>
</evidence>
<dbReference type="InterPro" id="IPR014030">
    <property type="entry name" value="Ketoacyl_synth_N"/>
</dbReference>
<dbReference type="CDD" id="cd00833">
    <property type="entry name" value="PKS"/>
    <property type="match status" value="4"/>
</dbReference>
<dbReference type="PROSITE" id="PS52004">
    <property type="entry name" value="KS3_2"/>
    <property type="match status" value="4"/>
</dbReference>
<dbReference type="Pfam" id="PF00698">
    <property type="entry name" value="Acyl_transf_1"/>
    <property type="match status" value="4"/>
</dbReference>
<dbReference type="Pfam" id="PF00550">
    <property type="entry name" value="PP-binding"/>
    <property type="match status" value="4"/>
</dbReference>
<dbReference type="SUPFAM" id="SSF52151">
    <property type="entry name" value="FabD/lysophospholipase-like"/>
    <property type="match status" value="4"/>
</dbReference>
<dbReference type="SMART" id="SM00823">
    <property type="entry name" value="PKS_PP"/>
    <property type="match status" value="4"/>
</dbReference>
<feature type="region of interest" description="N-terminal hotdog fold" evidence="9">
    <location>
        <begin position="4278"/>
        <end position="4402"/>
    </location>
</feature>
<feature type="active site" description="Proton acceptor; for dehydratase activity" evidence="9">
    <location>
        <position position="2600"/>
    </location>
</feature>
<dbReference type="Gene3D" id="3.10.129.110">
    <property type="entry name" value="Polyketide synthase dehydratase"/>
    <property type="match status" value="3"/>
</dbReference>
<dbReference type="InterPro" id="IPR041618">
    <property type="entry name" value="PKS_DE"/>
</dbReference>
<feature type="domain" description="Ketosynthase family 3 (KS3)" evidence="11">
    <location>
        <begin position="42"/>
        <end position="467"/>
    </location>
</feature>
<dbReference type="Gene3D" id="3.30.70.3290">
    <property type="match status" value="4"/>
</dbReference>
<dbReference type="Pfam" id="PF08659">
    <property type="entry name" value="KR"/>
    <property type="match status" value="4"/>
</dbReference>
<dbReference type="RefSeq" id="WP_420831505.1">
    <property type="nucleotide sequence ID" value="NZ_JADBEG010000001.1"/>
</dbReference>
<dbReference type="NCBIfam" id="NF045894">
    <property type="entry name" value="PKS_plus_SDR"/>
    <property type="match status" value="1"/>
</dbReference>
<feature type="domain" description="PKS/mFAS DH" evidence="12">
    <location>
        <begin position="916"/>
        <end position="1188"/>
    </location>
</feature>
<comment type="pathway">
    <text evidence="2">Antibiotic biosynthesis.</text>
</comment>
<feature type="active site" description="Proton donor; for dehydratase activity" evidence="9">
    <location>
        <position position="4472"/>
    </location>
</feature>
<protein>
    <submittedName>
        <fullName evidence="13">Pimaricinolide synthase PimS1</fullName>
    </submittedName>
</protein>
<dbReference type="InterPro" id="IPR018201">
    <property type="entry name" value="Ketoacyl_synth_AS"/>
</dbReference>
<dbReference type="SMART" id="SM01294">
    <property type="entry name" value="PKS_PP_betabranch"/>
    <property type="match status" value="4"/>
</dbReference>
<feature type="domain" description="PKS/mFAS DH" evidence="12">
    <location>
        <begin position="2568"/>
        <end position="2835"/>
    </location>
</feature>
<keyword evidence="7" id="KW-0511">Multifunctional enzyme</keyword>
<dbReference type="Pfam" id="PF02801">
    <property type="entry name" value="Ketoacyl-synt_C"/>
    <property type="match status" value="4"/>
</dbReference>
<feature type="active site" description="Proton donor; for dehydratase activity" evidence="9">
    <location>
        <position position="1111"/>
    </location>
</feature>
<dbReference type="Gene3D" id="3.40.50.720">
    <property type="entry name" value="NAD(P)-binding Rossmann-like Domain"/>
    <property type="match status" value="4"/>
</dbReference>
<accession>A0ABR9I030</accession>
<dbReference type="PROSITE" id="PS00606">
    <property type="entry name" value="KS3_1"/>
    <property type="match status" value="4"/>
</dbReference>
<evidence type="ECO:0000256" key="2">
    <source>
        <dbReference type="ARBA" id="ARBA00004792"/>
    </source>
</evidence>
<dbReference type="Pfam" id="PF16197">
    <property type="entry name" value="KAsynt_C_assoc"/>
    <property type="match status" value="4"/>
</dbReference>
<feature type="region of interest" description="N-terminal hotdog fold" evidence="9">
    <location>
        <begin position="2568"/>
        <end position="2691"/>
    </location>
</feature>
<keyword evidence="5" id="KW-0808">Transferase</keyword>
<dbReference type="CDD" id="cd08956">
    <property type="entry name" value="KR_3_FAS_SDR_x"/>
    <property type="match status" value="3"/>
</dbReference>
<feature type="region of interest" description="C-terminal hotdog fold" evidence="9">
    <location>
        <begin position="2701"/>
        <end position="2835"/>
    </location>
</feature>
<keyword evidence="3" id="KW-0596">Phosphopantetheine</keyword>
<keyword evidence="4" id="KW-0597">Phosphoprotein</keyword>
<evidence type="ECO:0000256" key="6">
    <source>
        <dbReference type="ARBA" id="ARBA00023194"/>
    </source>
</evidence>
<dbReference type="EMBL" id="JADBEG010000001">
    <property type="protein sequence ID" value="MBE1496557.1"/>
    <property type="molecule type" value="Genomic_DNA"/>
</dbReference>
<feature type="active site" description="Proton acceptor; for dehydratase activity" evidence="9">
    <location>
        <position position="4310"/>
    </location>
</feature>
<dbReference type="SUPFAM" id="SSF53901">
    <property type="entry name" value="Thiolase-like"/>
    <property type="match status" value="4"/>
</dbReference>
<dbReference type="InterPro" id="IPR055123">
    <property type="entry name" value="SpnB-like_Rossmann"/>
</dbReference>
<dbReference type="Pfam" id="PF18369">
    <property type="entry name" value="PKS_DE"/>
    <property type="match status" value="1"/>
</dbReference>
<dbReference type="Pfam" id="PF21089">
    <property type="entry name" value="PKS_DH_N"/>
    <property type="match status" value="3"/>
</dbReference>
<evidence type="ECO:0000256" key="9">
    <source>
        <dbReference type="PROSITE-ProRule" id="PRU01363"/>
    </source>
</evidence>
<sequence length="6663" mass="694079">MSTQDGRALMDNEEKLRHFLKRVTVELQETRAKLREAETADQEPIAIVGLGCRFPGGASTPEALWNLLSSGRHAITEFPADRGWDVDRLHDPDGTSRGTSSVRHGGFLHEAGDFDPAFFGISPREALVMDPQQRLMLEISWEAIERAGIDPASLRGSSTGVFSGTNFQDYIHLAASAAEGAEDYLSTANASSVLSGRVAYALGLEGPAITVDTACSASLVAMHLAAHALRRGDCSLALAGGATVMATPTLFIAFSRQRGLAPDGRCRSFAEGAAGTGWGEGAGVLVLEKLSDAERNGHRVLAVLRGSAVNQDGASNGLTAPSGPAQERVIRAALAGAGLTPADVDAVEAHGTGTTLGDPIEARALAATYGRDRDGEPLWLGSVKSNLGHTQAAAGVAGVLKMVLALQHGVLPETLGVDAPTSALDWDSSGLALVTGTRPWPETGRLRRAGVSSFGLSGTNAHVILEQAPAVEAVAEPSPRVPGVLNWPVSGKNAAGLRGQAARLLSVVDSSPLDLAFSLGTSRAALPHRAVLTGSTVDDLRAGLTALAEGNGPSGVATSGAMAFLFTGQGSQRAGMGLELREAFPVFAEAWDAVCAHLDPALAEVVRTGTGLDDTKHAQAALFALEVALFRLVESWGLRPDYLLGHSVGELAAAHVAGVFSLEDACALVTARGRLMQELPAGGAMLAAEITEAEALGLITGPEVSLAAVNGPDSVVFSGDAAAIVALEAALSGRRTKRLRVSHAFHSARMEPMLGEFAAVARRISYGEATLPVVSNRTGRAATAGELQDPAYWVSHVRDTVRFGDGVRWLAERDVTRFVELGPDGVLSAMVSGDDVKCVPLLRSGRPEEQSVATAVAALHVAGVPVDWRGFYAGTGARLIDLPTYAFQHERYWPEATPPGAAATDPGGLGLTAAGHPLLGAATGLADGEGHLFTGRLSAAATPWLADHVVMGAILLPGTAFLELAMRAGDSVGCPRVAELTLEAPLVLPERGGVRLQLLVGAPDHAGRRAFTVHSRLEDEPEDTAWERHAGGVLAPGAADPVPLAWPPADAEEVDLTGFYDGLASAGFGYGPAFQGLERVWRRGTEVFAEVTAPRKAGATDAYGLHPAVLDAALHALGAADRGEDADRLLPFAWTGVTLHAPGASALRVRIDAADPVSVAIEVTDTAGEPVASVEALALRPVAAGTGAGRKARHESLFTVDWVPVPATAAAGPVDWPALGEATGTPSHVVYRPSGGDTPEAVRETLREVLHTVQTWLEDDRFTDSHLVVVASSTDLATAPVWGLLGSAQAEQPGRITLVDTTDDALLGAAVALGEPKVVVREGKLHVPRLGRAAVAPASEGRFDGTVLITGGLGGLGSHLARHLVAEHGARRLLLLGRRGPDTPGAAELIAELGVEATAIACDVTDREALAAVFAEHEITAVVHTAGVLDDATFGALSEDQLDAVLRPKVDAAWHLHELAEHAQTFVLFSSVAGVFGAAGQGNYAAGNAYLDALAAHRRASGLPAVSLAWGAWETGMAGTLTDADLDRMTRAGTPPLTLDQGLSLFDAALGADDALLAPVRLDLDTLSAAPEVPPLLRRLVRGSTRRRARADSGLTARLAGLAPADRQRALVDLVRTHVVGLLGYSSIGQVEPGQSFSDLGFDSLSAVELRNAVQADTGLRLPATLVFDYPTVLALARHLHDELVGTLEAVQAPVRTAPVETDPVVIVSMGCRYPGGITSPDELWDFVLGDGDGVSRFPGDRGWPVDALYHPDPDHAGTSYTREGGFLDDVAGFDPGFFGISPREALAMDPQQRQLLETSWEALERAGIRPETLRGSRTGVYAGIMYHDYLGANVEFPADSLGYLGTGNAGSVLSGRLSYVFGLEGPSVTVDTACSSSLVALHMAATALQRGECELALAGGVTVMATPGTFIDFSRQRGLAADGRCKSYADAADGVGWSEGVGVLVLERLSDARRNGHPVLAVVRGSAVNSDGASNGLTAPNGPSQQRVIRQALSAAGLSTSDVDVVEGHGTGTTLGDPIEAQALLATYGQDRDEFRPLLLGSIKSNLGHTQAAAGVAGVIKSVYALRSGVVPKTLHVDAPSSHVDWTAGDIELVTATRPWPETGRPRRAAVSSFGISGTNAHVVLEQPPAAEPEPASAGRPAPWLLSARTPEALREQASRLLASGPGDVAWSLATTRTTFEHRAVLTGDPLAALAALADGTDAPGLAVGEAVSGVRTAFLFTGQGAQRAGAGRELAERFPVFAAALDEICAHFDPSLQERMFDAEASLESTDVAQPALFAIEVALYRLVRSWGVTPDLLLGHSIGELAAAHVAGVFSLEDACRLVAARGRLMAALPAGGAMIAIGAPEAVVAEALDDRVSIAAVNGPESVVISGDKAAVTEIAAAFAADGHRTRRLAVSHAFHSPLMDPMLDDFRAVAETIEYAAAELPVVSNLTGAVAGPELSTADYWVRHVRGAVRFSDGIMTLVQDGVTAFLELGPAGVLSALAAETLPPEAVAVPCLRRDRDEEESVVDALTALHLHGVEVEWASYLDSGRRVELPTYPFQHERFWPRVALLTGGAGLDAVAHPMLSGGIELPESGGFLYTTRLSLAAHPWLAGHRIAGSLLLPGTALLELAAAAGEQAGCPVVGELTLEAPLVLAEEASTQVQVAVGAPGEDGDRPVTIYSRREDAPDELWLRNAGGTLRATGEPAAPVVRPADATEIDLDGLYDRFADQGFEYGPAFRGLTAAWRHGEDVYAEVELPEDEPAEAFGLHPALLDACLHATSFGATVRPGALPFSWEGVTVHASGATAVLLRVSPLGDDAVSLHLTGLDGEPVATVRSLVLRPQTAAPAADRDSLFQLDWTPIAVGAPETGAVSVAGVDPLGVAGVFPAATRLSGPLDGEEGVVLWPLAADETADVVQETHELTTHVLGLLQDWLAEERPARLVLVTRGATTGADLPAAAVWGLVRTAQVEHPGRVALIDLDGTDASLAALPNALTTGEPQLTLVDGEPRAARVARADAALSRESYALNRKAALSRESADQGAALSRESAGWDPDGTVLITGGTGGLGGLLARHLVTEHGARHLLLVSRRGPAAEGAAELAAELTAAGAQVDVRACDIADRDALRALLDDVPSEHPLTAVVQTAGVLDDGVLGSLTPERLAAVLRPKVDAAWNLHELTRDLPLAAFVSFSSVAGTFGGAGQANYAAANAFLDALALHRTADGLPAQSLGWGPWAAATGMTRTLSEADFERMARLGMPVLQPEQSIRLFDRALTTDRAVLLPVRLDLPVLRTQPEIPPLLRGLVRVTGRKQAGRGAAGLLRRLAGLTPEERADALLTLVREQVALVLGHADATAVPAAKTFQELGFDSLTAVDLRNKLTAASGVALPATTVFDYPTVTALARHLGEQLGEGDGDRVDVATVTAAVADEPIAIVAMSCRYPGGVTTPEQLWELVTGGTDAITEFPADRGWDVDALYDPDPDHPGTSYTRHGGFLHDAAEFDAAFFGMSPREAVATDTQQRLLLEVSWEAFERAGIDPRTLRGSRTGVFAGVMYNDYNSLVAGADLEAYQGNGSAGSVASGRVAYVLGLEGPAVTVDTACSSSLVALHWAAQALRSGECSLALAGGVTVMSTPGTFVGFSRQRGLSPDGRCKSFGDGADGVGWSEGAGMLLLERLSDARRNGHPVLAVVRGSAVNSDGASNGLTAPNGPSQQRVIRQALSVAGLSTSDVDVVEGHGTGTTLGDPIEAQALLATYGQERETPLLLGSVKSNIGHTQAAAGVAGVIKMVAALRHGVVPPSLHAGEVSSHVDWTAGDVEVVTDNRPWPETGRVRRAAVSSFGISGTNAHTIIEQAPEPVLAEAPPDAGVVPWPVSATTERALREQAARLAGLDVNRVDAGYTLATGRAAFDHRAVVLSEHRAELSAALEALASGESHPAVVTGRVVESAKLAALFAGQGAQRLGMGRRLYARYPVFAQAWDAIAEQLPGEWAGVVWGEDSRRLADTAAAQPALFALEVTLYRLFESWGVRPDYVLGHSVGEIAAAHVAGVLSLADACTLVRARAELMGALPAGGAMVSVRATAAEVEPLLGDDVAIAAVNGPDAVVLAGAEEAVLAVAERFEKAKRLTVSHAFHSPLMDPMLDEFRAVALELAYAPPRIPVVSTVTGALVTDFTAEHWVDNVRRTVRFADGVTALHEHGVRVFAEFGPDGVLSAMTAGTVADAVTVPLLRKETPEPRAALAGLAGLHVVGARVDWPAVLPGGRRVDLPTYAFQRERFWPRGGATPRGDATAAGLGVGGHPMVGAVVRPAGSGEVLLTSRLSVSGHPWLRGHVVGGAVVLPGTVFAELALRAGDEAGTPCLDDLILEAPLVLPERGGVQLQLRVSAPREDGRRTLTVHSRPEDGDDLTWVQHATGVLGPRRAATAAFPWPPAVPPVDLSDHYERLADGGLSYDGPFRGLRAAWQSGDEVFAEVALPADDAGEAGAFGLHPALFDACLHAIGLLGGEAGLPFAWEGVQLHATGAASVRVRITRTAAGVSLAIADTAGEPVAEVATLRLRQPTEVRQVSQENLYRLTWTPLAVEPKELTDFGVLGSADVLREAESFTDLEAAATAAPSLVVLPLLDPPGDDPAATALAVTTRVLDLLQRWLADDRLRETRLAVVTRGATEGNPVAAAVWGLVRSAQAEHPGRLTLVDTDGSSTLEAALAAGEPQVAVKNGRVHGGRLARVALQPEAREFGDPDGTVLITGGTGGLGAVFARHLAAEHGMRRLLLVSRSGGDPAEVATLVAELAAHGTEVTTAACDVADRDALRTLIDGLEHPLTAVVHSAGILDDGVLGSQTAESFERVLRPKVAGAWNLHELTRDLRSFVVFSSVAGTVGTAGQSNYAAANAFLDALARHRHEQGLPATSLGWGPWASGSGMTSDLSDADLARMARAGTPAISTELGTALFDAALAAGVPDVAPVRLDLPVLRALGDVPPVLRGLIRVPLKRSAAGAEAAVGLVQRLGALDAAGRTRAVRELVTTQVAQVLGHADGGAIDAGQTFQQLGFDSLTALELRNRLDGVTGVRLGATAVFDYPTVAALGEHLLEALLGSGAVADETPKPAAVAGDPIVIVGMSCRFPGGVESPEDLWRLLAEERDAITAFPANRGWDVASLYHPDPDHPGTTYTREGGFLHDAGDFDPEFFGMNPREALATDAQQRLLLETGWEAVERAGIDPVSLRGSRTGVFVGVMYNDYGLTLNHLADTDGYESNGSSPSVASGRVAYTFGFEGPTLTVDTACSSSLVTLHLAAQALRGGECELALAGGATVMATPGTFVGFSRQRGLAADGRCKAFSDDADGLGFAEGVGMLVLERQSDALRNGHEILAVVRGSAVNSDGASNGLTAPNGPSQQRVIRQALAASGLSTSDVDAVEAHGTGTALGDPIEAQALIATYGRDREHPLPIGSVKSNIGHTQAAAGVAGIIKMVLAMRHGVLPRSLHTETRSSHVDWDDSGVEVLAAARPWPETGRVRRAAVSSFGISGTNAHAVLEAGPAPVPAPEPAQPPSIVPWVLSGRTAGALRGQAERLLAHLTDQDVSAVGRALAGRTSFGHRAVVVGEDRAGLVAALAAVAAGEAAPDVVTGRAFGTRNPAFVFPGQGSQWAGMARDLLAASPVFAATMAECAAALSEFVDWSLFDVLDDAEALEEVDIVQPALWAVMVSLAALWREFGVEPAAVAGHSQGEIAAACVAGGLSLQDGARVVALRSRLIRQKLARTGVMLSVVAPVDDVRALVGDDVSIAAVNGPKLVTVSADENAMAKLEKRLSAAGMMRWRLAGVNFAAHSPQVELLEDDLLELLAPVTPRSSDVPFYSSVTGGLLDTAELDARYWYRNLRQTVLFGEAADAMVAGGASAFIEPSPNPVLKMALEQTMDRTGEPLVFQETLHTGEGDWRRVVTAVAGAHAQGVTIDWEAFYERAGVTARVPLPTYAFQRKTYWPEPAPQAVPEGGESAADARLWGLVAATDGEVLASALEVDRAALDAVLPALSSWREKLRTEAAVDRWWYRIDWTPLKPPAGAAGPGRWLAVVPEDTGDWGARVLAALPGDVTVVTVTDPDPAALTARLGELAGPFDAVVSLLALSTRPIDAAPTAPPGVVLTAVLVQALARAGVEAKLWCLTREALPVEGRHAAADTVGQAAVWGFGRTVALERAAAWGGLVELPADPGEADLRHLPHVLAGLGGEDQIALRDGRLLGRRLRRTTAAETPSVTPALAGPGTVLITGGTGALGVETARWLADAGVRRLVLTSRRGPAAPGATELVEELTGRGAEVSVVACDVSDRAQVAAVLAAIPETDPLRGVVHAAGVAQDGADVVTLTLEEVEGVLKSKVEGARHLDELVGDRELDFFVLYSSVSGMLGSGKLSAYAAANAYLNALAEDRERRGLVGVSIGWGVWGEAGMAMQGDMLEHMQRHGLVPLVPEEAMVAFGRALSVRGSVLAADFDWNRFAQTFTLPRESPLLSELPEVRQALSAAGSERDAVVAEATLHEELAGLDPAERRDALLQLVRTVAAELLGYGEPGDIEPSQAFREMGVDSLAAVEVRNVLGERTGLRLPSTLVFDHPTSQAVAAHLHRELFGDEADVPASAEEARVRKFLASVSFDQLRSLGLVELLSEAAERSDDATPESEDGDVGEMDADDLVRFVLGGDEA</sequence>
<dbReference type="InterPro" id="IPR036736">
    <property type="entry name" value="ACP-like_sf"/>
</dbReference>
<keyword evidence="8" id="KW-0012">Acyltransferase</keyword>
<reference evidence="13 14" key="1">
    <citation type="submission" date="2020-10" db="EMBL/GenBank/DDBJ databases">
        <title>Sequencing the genomes of 1000 actinobacteria strains.</title>
        <authorList>
            <person name="Klenk H.-P."/>
        </authorList>
    </citation>
    <scope>NUCLEOTIDE SEQUENCE [LARGE SCALE GENOMIC DNA]</scope>
    <source>
        <strain evidence="13 14">DSM 44653</strain>
    </source>
</reference>
<keyword evidence="6" id="KW-0045">Antibiotic biosynthesis</keyword>
<evidence type="ECO:0000259" key="12">
    <source>
        <dbReference type="PROSITE" id="PS52019"/>
    </source>
</evidence>
<dbReference type="SUPFAM" id="SSF47336">
    <property type="entry name" value="ACP-like"/>
    <property type="match status" value="4"/>
</dbReference>
<dbReference type="SMART" id="SM00822">
    <property type="entry name" value="PKS_KR"/>
    <property type="match status" value="4"/>
</dbReference>
<dbReference type="Pfam" id="PF00109">
    <property type="entry name" value="ketoacyl-synt"/>
    <property type="match status" value="4"/>
</dbReference>
<dbReference type="InterPro" id="IPR016035">
    <property type="entry name" value="Acyl_Trfase/lysoPLipase"/>
</dbReference>
<name>A0ABR9I030_9PSEU</name>
<dbReference type="InterPro" id="IPR016036">
    <property type="entry name" value="Malonyl_transacylase_ACP-bd"/>
</dbReference>
<dbReference type="InterPro" id="IPR014043">
    <property type="entry name" value="Acyl_transferase_dom"/>
</dbReference>
<dbReference type="InterPro" id="IPR057326">
    <property type="entry name" value="KR_dom"/>
</dbReference>
<dbReference type="Gene3D" id="3.40.47.10">
    <property type="match status" value="4"/>
</dbReference>
<evidence type="ECO:0000259" key="10">
    <source>
        <dbReference type="PROSITE" id="PS50075"/>
    </source>
</evidence>
<dbReference type="SMART" id="SM00826">
    <property type="entry name" value="PKS_DH"/>
    <property type="match status" value="3"/>
</dbReference>
<dbReference type="PROSITE" id="PS52019">
    <property type="entry name" value="PKS_MFAS_DH"/>
    <property type="match status" value="3"/>
</dbReference>
<feature type="region of interest" description="C-terminal hotdog fold" evidence="9">
    <location>
        <begin position="4411"/>
        <end position="4544"/>
    </location>
</feature>
<dbReference type="InterPro" id="IPR016039">
    <property type="entry name" value="Thiolase-like"/>
</dbReference>
<dbReference type="Gene3D" id="6.10.140.1830">
    <property type="match status" value="1"/>
</dbReference>
<dbReference type="InterPro" id="IPR006162">
    <property type="entry name" value="Ppantetheine_attach_site"/>
</dbReference>
<dbReference type="SUPFAM" id="SSF51735">
    <property type="entry name" value="NAD(P)-binding Rossmann-fold domains"/>
    <property type="match status" value="8"/>
</dbReference>
<keyword evidence="14" id="KW-1185">Reference proteome</keyword>
<feature type="domain" description="Carrier" evidence="10">
    <location>
        <begin position="4994"/>
        <end position="5069"/>
    </location>
</feature>
<dbReference type="InterPro" id="IPR015083">
    <property type="entry name" value="NorB/c/GfsB-D-like_docking"/>
</dbReference>
<evidence type="ECO:0000259" key="11">
    <source>
        <dbReference type="PROSITE" id="PS52004"/>
    </source>
</evidence>
<dbReference type="PROSITE" id="PS50075">
    <property type="entry name" value="CARRIER"/>
    <property type="match status" value="4"/>
</dbReference>
<dbReference type="SUPFAM" id="SSF55048">
    <property type="entry name" value="Probable ACP-binding domain of malonyl-CoA ACP transacylase"/>
    <property type="match status" value="4"/>
</dbReference>
<dbReference type="CDD" id="cd08952">
    <property type="entry name" value="KR_1_SDR_x"/>
    <property type="match status" value="1"/>
</dbReference>
<dbReference type="Proteomes" id="UP000631670">
    <property type="component" value="Unassembled WGS sequence"/>
</dbReference>
<feature type="domain" description="Ketosynthase family 3 (KS3)" evidence="11">
    <location>
        <begin position="3411"/>
        <end position="3833"/>
    </location>
</feature>
<evidence type="ECO:0000256" key="8">
    <source>
        <dbReference type="ARBA" id="ARBA00023315"/>
    </source>
</evidence>
<feature type="active site" description="Proton donor; for dehydratase activity" evidence="9">
    <location>
        <position position="2760"/>
    </location>
</feature>
<evidence type="ECO:0000256" key="4">
    <source>
        <dbReference type="ARBA" id="ARBA00022553"/>
    </source>
</evidence>
<dbReference type="PROSITE" id="PS00012">
    <property type="entry name" value="PHOSPHOPANTETHEINE"/>
    <property type="match status" value="3"/>
</dbReference>
<dbReference type="InterPro" id="IPR036291">
    <property type="entry name" value="NAD(P)-bd_dom_sf"/>
</dbReference>
<dbReference type="PANTHER" id="PTHR43775:SF51">
    <property type="entry name" value="INACTIVE PHENOLPHTHIOCEROL SYNTHESIS POLYKETIDE SYNTHASE TYPE I PKS1-RELATED"/>
    <property type="match status" value="1"/>
</dbReference>
<dbReference type="Gene3D" id="1.10.1200.10">
    <property type="entry name" value="ACP-like"/>
    <property type="match status" value="4"/>
</dbReference>
<evidence type="ECO:0000256" key="5">
    <source>
        <dbReference type="ARBA" id="ARBA00022679"/>
    </source>
</evidence>
<organism evidence="13 14">
    <name type="scientific">Amycolatopsis lexingtonensis</name>
    <dbReference type="NCBI Taxonomy" id="218822"/>
    <lineage>
        <taxon>Bacteria</taxon>
        <taxon>Bacillati</taxon>
        <taxon>Actinomycetota</taxon>
        <taxon>Actinomycetes</taxon>
        <taxon>Pseudonocardiales</taxon>
        <taxon>Pseudonocardiaceae</taxon>
        <taxon>Amycolatopsis</taxon>
    </lineage>
</organism>
<dbReference type="Pfam" id="PF22953">
    <property type="entry name" value="SpnB_Rossmann"/>
    <property type="match status" value="3"/>
</dbReference>
<dbReference type="InterPro" id="IPR049900">
    <property type="entry name" value="PKS_mFAS_DH"/>
</dbReference>
<dbReference type="Gene3D" id="3.40.366.10">
    <property type="entry name" value="Malonyl-Coenzyme A Acyl Carrier Protein, domain 2"/>
    <property type="match status" value="4"/>
</dbReference>
<feature type="domain" description="PKS/mFAS DH" evidence="12">
    <location>
        <begin position="4278"/>
        <end position="4544"/>
    </location>
</feature>
<dbReference type="InterPro" id="IPR049552">
    <property type="entry name" value="PKS_DH_N"/>
</dbReference>
<dbReference type="Pfam" id="PF08990">
    <property type="entry name" value="Docking"/>
    <property type="match status" value="1"/>
</dbReference>
<dbReference type="Pfam" id="PF14765">
    <property type="entry name" value="PS-DH"/>
    <property type="match status" value="3"/>
</dbReference>
<dbReference type="SMART" id="SM00825">
    <property type="entry name" value="PKS_KS"/>
    <property type="match status" value="4"/>
</dbReference>
<dbReference type="SMART" id="SM00827">
    <property type="entry name" value="PKS_AT"/>
    <property type="match status" value="4"/>
</dbReference>
<evidence type="ECO:0000313" key="13">
    <source>
        <dbReference type="EMBL" id="MBE1496557.1"/>
    </source>
</evidence>
<feature type="domain" description="Carrier" evidence="10">
    <location>
        <begin position="6514"/>
        <end position="6589"/>
    </location>
</feature>
<dbReference type="InterPro" id="IPR014031">
    <property type="entry name" value="Ketoacyl_synth_C"/>
</dbReference>
<feature type="region of interest" description="C-terminal hotdog fold" evidence="9">
    <location>
        <begin position="1051"/>
        <end position="1188"/>
    </location>
</feature>
<dbReference type="PANTHER" id="PTHR43775">
    <property type="entry name" value="FATTY ACID SYNTHASE"/>
    <property type="match status" value="1"/>
</dbReference>
<feature type="domain" description="Carrier" evidence="10">
    <location>
        <begin position="3317"/>
        <end position="3392"/>
    </location>
</feature>
<dbReference type="InterPro" id="IPR020807">
    <property type="entry name" value="PKS_DH"/>
</dbReference>
<feature type="region of interest" description="N-terminal hotdog fold" evidence="9">
    <location>
        <begin position="916"/>
        <end position="1041"/>
    </location>
</feature>
<dbReference type="InterPro" id="IPR042104">
    <property type="entry name" value="PKS_dehydratase_sf"/>
</dbReference>
<comment type="caution">
    <text evidence="13">The sequence shown here is derived from an EMBL/GenBank/DDBJ whole genome shotgun (WGS) entry which is preliminary data.</text>
</comment>
<gene>
    <name evidence="13" type="ORF">H4696_003657</name>
</gene>
<dbReference type="InterPro" id="IPR050091">
    <property type="entry name" value="PKS_NRPS_Biosynth_Enz"/>
</dbReference>
<comment type="cofactor">
    <cofactor evidence="1">
        <name>pantetheine 4'-phosphate</name>
        <dbReference type="ChEBI" id="CHEBI:47942"/>
    </cofactor>
</comment>
<evidence type="ECO:0000256" key="7">
    <source>
        <dbReference type="ARBA" id="ARBA00023268"/>
    </source>
</evidence>
<dbReference type="InterPro" id="IPR032821">
    <property type="entry name" value="PKS_assoc"/>
</dbReference>
<dbReference type="InterPro" id="IPR013968">
    <property type="entry name" value="PKS_KR"/>
</dbReference>
<feature type="domain" description="Ketosynthase family 3 (KS3)" evidence="11">
    <location>
        <begin position="1702"/>
        <end position="2128"/>
    </location>
</feature>
<dbReference type="InterPro" id="IPR020806">
    <property type="entry name" value="PKS_PP-bd"/>
</dbReference>
<feature type="domain" description="Carrier" evidence="10">
    <location>
        <begin position="1609"/>
        <end position="1684"/>
    </location>
</feature>
<dbReference type="InterPro" id="IPR001227">
    <property type="entry name" value="Ac_transferase_dom_sf"/>
</dbReference>
<proteinExistence type="predicted"/>
<dbReference type="InterPro" id="IPR049551">
    <property type="entry name" value="PKS_DH_C"/>
</dbReference>